<dbReference type="Proteomes" id="UP000505210">
    <property type="component" value="Chromosome"/>
</dbReference>
<evidence type="ECO:0000313" key="2">
    <source>
        <dbReference type="Proteomes" id="UP000505210"/>
    </source>
</evidence>
<sequence>MFLWNPFLNFQVHPDDLTPGCDLCPDVPDGLTAIAQYCARQAVLRDVFLGKLHPDDYLDCLIEQGLSADSYLSSIDGVLTDLDL</sequence>
<reference evidence="1 2" key="1">
    <citation type="submission" date="2020-05" db="EMBL/GenBank/DDBJ databases">
        <title>Complete genome sequence of of a novel Thermoleptolyngbya strain isolated from hot springs of Ganzi, Sichuan China.</title>
        <authorList>
            <person name="Tang J."/>
            <person name="Daroch M."/>
            <person name="Li L."/>
            <person name="Waleron K."/>
            <person name="Waleron M."/>
            <person name="Waleron M."/>
        </authorList>
    </citation>
    <scope>NUCLEOTIDE SEQUENCE [LARGE SCALE GENOMIC DNA]</scope>
    <source>
        <strain evidence="1 2">PKUAC-SCTA183</strain>
    </source>
</reference>
<dbReference type="KEGG" id="theu:HPC62_00010"/>
<evidence type="ECO:0000313" key="1">
    <source>
        <dbReference type="EMBL" id="QKD80771.1"/>
    </source>
</evidence>
<proteinExistence type="predicted"/>
<name>A0A6M8BB58_9CYAN</name>
<gene>
    <name evidence="1" type="ORF">HPC62_00010</name>
</gene>
<dbReference type="AlphaFoldDB" id="A0A6M8BB58"/>
<protein>
    <submittedName>
        <fullName evidence="1">Uncharacterized protein</fullName>
    </submittedName>
</protein>
<organism evidence="1 2">
    <name type="scientific">Thermoleptolyngbya sichuanensis A183</name>
    <dbReference type="NCBI Taxonomy" id="2737172"/>
    <lineage>
        <taxon>Bacteria</taxon>
        <taxon>Bacillati</taxon>
        <taxon>Cyanobacteriota</taxon>
        <taxon>Cyanophyceae</taxon>
        <taxon>Oculatellales</taxon>
        <taxon>Oculatellaceae</taxon>
        <taxon>Thermoleptolyngbya</taxon>
        <taxon>Thermoleptolyngbya sichuanensis</taxon>
    </lineage>
</organism>
<dbReference type="RefSeq" id="WP_172353204.1">
    <property type="nucleotide sequence ID" value="NZ_CP053661.1"/>
</dbReference>
<accession>A0A6M8BB58</accession>
<dbReference type="EMBL" id="CP053661">
    <property type="protein sequence ID" value="QKD80771.1"/>
    <property type="molecule type" value="Genomic_DNA"/>
</dbReference>
<keyword evidence="2" id="KW-1185">Reference proteome</keyword>